<dbReference type="EMBL" id="FZOQ01000023">
    <property type="protein sequence ID" value="SNT07657.1"/>
    <property type="molecule type" value="Genomic_DNA"/>
</dbReference>
<feature type="coiled-coil region" evidence="1">
    <location>
        <begin position="77"/>
        <end position="122"/>
    </location>
</feature>
<gene>
    <name evidence="2" type="ORF">SAMN06296052_12313</name>
</gene>
<dbReference type="Proteomes" id="UP000198432">
    <property type="component" value="Unassembled WGS sequence"/>
</dbReference>
<evidence type="ECO:0000313" key="3">
    <source>
        <dbReference type="Proteomes" id="UP000198432"/>
    </source>
</evidence>
<keyword evidence="1" id="KW-0175">Coiled coil</keyword>
<accession>A0A239JP81</accession>
<keyword evidence="3" id="KW-1185">Reference proteome</keyword>
<dbReference type="AlphaFoldDB" id="A0A239JP81"/>
<evidence type="ECO:0000256" key="1">
    <source>
        <dbReference type="SAM" id="Coils"/>
    </source>
</evidence>
<evidence type="ECO:0000313" key="2">
    <source>
        <dbReference type="EMBL" id="SNT07657.1"/>
    </source>
</evidence>
<proteinExistence type="predicted"/>
<dbReference type="OrthoDB" id="883648at2"/>
<sequence length="235" mass="28265">MDKIKSTTRYIALLFLGLVLWNCEGRRELEETREIVRDIEEADTISVVRTGDAAEQELEEFRAWLNRQADKGDTAIRREWPEIREELRRKNAQLEEQFDSLSAESKEEFRDLQARYKRWEERQERRQQLPLQPALAAEWQERLLGEYGNISDIQPENIREAYLTFMGTVRTKRRNWTQEDWDYVDYVYSELNQRRREIQNQVRTADKLKIRTLQAEYLALEGSADTQDMLREVEE</sequence>
<dbReference type="RefSeq" id="WP_089320995.1">
    <property type="nucleotide sequence ID" value="NZ_FZOQ01000023.1"/>
</dbReference>
<protein>
    <submittedName>
        <fullName evidence="2">Uncharacterized protein</fullName>
    </submittedName>
</protein>
<name>A0A239JP81_9BACT</name>
<reference evidence="3" key="1">
    <citation type="submission" date="2017-06" db="EMBL/GenBank/DDBJ databases">
        <authorList>
            <person name="Varghese N."/>
            <person name="Submissions S."/>
        </authorList>
    </citation>
    <scope>NUCLEOTIDE SEQUENCE [LARGE SCALE GENOMIC DNA]</scope>
    <source>
        <strain evidence="3">NKM1</strain>
    </source>
</reference>
<organism evidence="2 3">
    <name type="scientific">Pontibacter ummariensis</name>
    <dbReference type="NCBI Taxonomy" id="1610492"/>
    <lineage>
        <taxon>Bacteria</taxon>
        <taxon>Pseudomonadati</taxon>
        <taxon>Bacteroidota</taxon>
        <taxon>Cytophagia</taxon>
        <taxon>Cytophagales</taxon>
        <taxon>Hymenobacteraceae</taxon>
        <taxon>Pontibacter</taxon>
    </lineage>
</organism>